<organism evidence="1 2">
    <name type="scientific">Pseudoalteromonas espejiana</name>
    <dbReference type="NCBI Taxonomy" id="28107"/>
    <lineage>
        <taxon>Bacteria</taxon>
        <taxon>Pseudomonadati</taxon>
        <taxon>Pseudomonadota</taxon>
        <taxon>Gammaproteobacteria</taxon>
        <taxon>Alteromonadales</taxon>
        <taxon>Pseudoalteromonadaceae</taxon>
        <taxon>Pseudoalteromonas</taxon>
    </lineage>
</organism>
<gene>
    <name evidence="1" type="ORF">PES01_38560</name>
</gene>
<sequence>MANSTHGLTDMCIEIYYESDPIMGVNTSYDLNGKRHYDFFSSLYLFNVWASFEFSNSELIEVTNNNYHQLVEQGKI</sequence>
<evidence type="ECO:0000313" key="1">
    <source>
        <dbReference type="EMBL" id="GEK57011.1"/>
    </source>
</evidence>
<accession>A0A510Y2B8</accession>
<dbReference type="EMBL" id="BJUM01000071">
    <property type="protein sequence ID" value="GEK57011.1"/>
    <property type="molecule type" value="Genomic_DNA"/>
</dbReference>
<dbReference type="Proteomes" id="UP000321419">
    <property type="component" value="Unassembled WGS sequence"/>
</dbReference>
<proteinExistence type="predicted"/>
<comment type="caution">
    <text evidence="1">The sequence shown here is derived from an EMBL/GenBank/DDBJ whole genome shotgun (WGS) entry which is preliminary data.</text>
</comment>
<name>A0A510Y2B8_9GAMM</name>
<reference evidence="1 2" key="1">
    <citation type="submission" date="2019-07" db="EMBL/GenBank/DDBJ databases">
        <title>Whole genome shotgun sequence of Pseudoalteromonas espejiana NBRC 102222.</title>
        <authorList>
            <person name="Hosoyama A."/>
            <person name="Uohara A."/>
            <person name="Ohji S."/>
            <person name="Ichikawa N."/>
        </authorList>
    </citation>
    <scope>NUCLEOTIDE SEQUENCE [LARGE SCALE GENOMIC DNA]</scope>
    <source>
        <strain evidence="1 2">NBRC 102222</strain>
    </source>
</reference>
<dbReference type="AlphaFoldDB" id="A0A510Y2B8"/>
<evidence type="ECO:0000313" key="2">
    <source>
        <dbReference type="Proteomes" id="UP000321419"/>
    </source>
</evidence>
<keyword evidence="2" id="KW-1185">Reference proteome</keyword>
<protein>
    <submittedName>
        <fullName evidence="1">Uncharacterized protein</fullName>
    </submittedName>
</protein>